<dbReference type="EMBL" id="ONZQ02000001">
    <property type="protein sequence ID" value="SPN96575.1"/>
    <property type="molecule type" value="Genomic_DNA"/>
</dbReference>
<keyword evidence="2" id="KW-0732">Signal</keyword>
<protein>
    <recommendedName>
        <fullName evidence="5">Increased loss of mitochondrial DNA protein 1</fullName>
    </recommendedName>
</protein>
<comment type="caution">
    <text evidence="3">The sequence shown here is derived from an EMBL/GenBank/DDBJ whole genome shotgun (WGS) entry which is preliminary data.</text>
</comment>
<dbReference type="InterPro" id="IPR018815">
    <property type="entry name" value="Incr_loss_mito_DNA_1"/>
</dbReference>
<feature type="transmembrane region" description="Helical" evidence="1">
    <location>
        <begin position="56"/>
        <end position="76"/>
    </location>
</feature>
<proteinExistence type="predicted"/>
<keyword evidence="4" id="KW-1185">Reference proteome</keyword>
<dbReference type="AlphaFoldDB" id="A0AAE8MPP7"/>
<feature type="chain" id="PRO_5042020980" description="Increased loss of mitochondrial DNA protein 1" evidence="2">
    <location>
        <begin position="22"/>
        <end position="189"/>
    </location>
</feature>
<evidence type="ECO:0000256" key="1">
    <source>
        <dbReference type="SAM" id="Phobius"/>
    </source>
</evidence>
<evidence type="ECO:0000313" key="4">
    <source>
        <dbReference type="Proteomes" id="UP001187682"/>
    </source>
</evidence>
<dbReference type="Pfam" id="PF10311">
    <property type="entry name" value="Ilm1"/>
    <property type="match status" value="1"/>
</dbReference>
<accession>A0AAE8MPP7</accession>
<sequence>MALISARTIITSVSLFHLTLAFFFLTNPGTIADQAIVYVIGEAMGMPYARSFENHSPPLALLAIILATMGISDLASLSLPEEVCLFQHWTTQAPIRLTVSLGLTIYAFLASSSSPLYSARQRSTLSHPSAHAFNPSYRPSTWGGEALKNRVIFAFVFFETFGWFWAWVTLREERSIYEAKKARRRNHMD</sequence>
<gene>
    <name evidence="3" type="ORF">DNG_00098</name>
</gene>
<dbReference type="PANTHER" id="PTHR28029:SF1">
    <property type="entry name" value="PROTEIN ILM1"/>
    <property type="match status" value="1"/>
</dbReference>
<organism evidence="3 4">
    <name type="scientific">Cephalotrichum gorgonifer</name>
    <dbReference type="NCBI Taxonomy" id="2041049"/>
    <lineage>
        <taxon>Eukaryota</taxon>
        <taxon>Fungi</taxon>
        <taxon>Dikarya</taxon>
        <taxon>Ascomycota</taxon>
        <taxon>Pezizomycotina</taxon>
        <taxon>Sordariomycetes</taxon>
        <taxon>Hypocreomycetidae</taxon>
        <taxon>Microascales</taxon>
        <taxon>Microascaceae</taxon>
        <taxon>Cephalotrichum</taxon>
    </lineage>
</organism>
<evidence type="ECO:0000256" key="2">
    <source>
        <dbReference type="SAM" id="SignalP"/>
    </source>
</evidence>
<keyword evidence="1" id="KW-1133">Transmembrane helix</keyword>
<feature type="signal peptide" evidence="2">
    <location>
        <begin position="1"/>
        <end position="21"/>
    </location>
</feature>
<name>A0AAE8MPP7_9PEZI</name>
<dbReference type="PANTHER" id="PTHR28029">
    <property type="entry name" value="PROTEIN ILM1"/>
    <property type="match status" value="1"/>
</dbReference>
<reference evidence="3" key="1">
    <citation type="submission" date="2018-03" db="EMBL/GenBank/DDBJ databases">
        <authorList>
            <person name="Guldener U."/>
        </authorList>
    </citation>
    <scope>NUCLEOTIDE SEQUENCE</scope>
</reference>
<keyword evidence="1" id="KW-0812">Transmembrane</keyword>
<dbReference type="Proteomes" id="UP001187682">
    <property type="component" value="Unassembled WGS sequence"/>
</dbReference>
<evidence type="ECO:0000313" key="3">
    <source>
        <dbReference type="EMBL" id="SPN96575.1"/>
    </source>
</evidence>
<keyword evidence="1" id="KW-0472">Membrane</keyword>
<feature type="transmembrane region" description="Helical" evidence="1">
    <location>
        <begin position="97"/>
        <end position="117"/>
    </location>
</feature>
<evidence type="ECO:0008006" key="5">
    <source>
        <dbReference type="Google" id="ProtNLM"/>
    </source>
</evidence>
<feature type="transmembrane region" description="Helical" evidence="1">
    <location>
        <begin position="151"/>
        <end position="170"/>
    </location>
</feature>